<proteinExistence type="predicted"/>
<protein>
    <submittedName>
        <fullName evidence="2">Uncharacterized protein</fullName>
    </submittedName>
</protein>
<feature type="compositionally biased region" description="Polar residues" evidence="1">
    <location>
        <begin position="32"/>
        <end position="50"/>
    </location>
</feature>
<keyword evidence="3" id="KW-1185">Reference proteome</keyword>
<dbReference type="EMBL" id="CATQJL010000305">
    <property type="protein sequence ID" value="CAJ0603792.1"/>
    <property type="molecule type" value="Genomic_DNA"/>
</dbReference>
<organism evidence="2 3">
    <name type="scientific">Cylicocyclus nassatus</name>
    <name type="common">Nematode worm</name>
    <dbReference type="NCBI Taxonomy" id="53992"/>
    <lineage>
        <taxon>Eukaryota</taxon>
        <taxon>Metazoa</taxon>
        <taxon>Ecdysozoa</taxon>
        <taxon>Nematoda</taxon>
        <taxon>Chromadorea</taxon>
        <taxon>Rhabditida</taxon>
        <taxon>Rhabditina</taxon>
        <taxon>Rhabditomorpha</taxon>
        <taxon>Strongyloidea</taxon>
        <taxon>Strongylidae</taxon>
        <taxon>Cylicocyclus</taxon>
    </lineage>
</organism>
<comment type="caution">
    <text evidence="2">The sequence shown here is derived from an EMBL/GenBank/DDBJ whole genome shotgun (WGS) entry which is preliminary data.</text>
</comment>
<reference evidence="2" key="1">
    <citation type="submission" date="2023-07" db="EMBL/GenBank/DDBJ databases">
        <authorList>
            <consortium name="CYATHOMIX"/>
        </authorList>
    </citation>
    <scope>NUCLEOTIDE SEQUENCE</scope>
    <source>
        <strain evidence="2">N/A</strain>
    </source>
</reference>
<evidence type="ECO:0000313" key="2">
    <source>
        <dbReference type="EMBL" id="CAJ0603792.1"/>
    </source>
</evidence>
<name>A0AA36H4X1_CYLNA</name>
<feature type="region of interest" description="Disordered" evidence="1">
    <location>
        <begin position="1"/>
        <end position="50"/>
    </location>
</feature>
<sequence length="77" mass="8527">MDDTEQLLLDDGINQADKDADAADVADIPGPSQGSQESPQLSQEVAATSSRPRILRVKHCRYSPIRECNFIKKRSSR</sequence>
<dbReference type="AlphaFoldDB" id="A0AA36H4X1"/>
<accession>A0AA36H4X1</accession>
<dbReference type="Proteomes" id="UP001176961">
    <property type="component" value="Unassembled WGS sequence"/>
</dbReference>
<evidence type="ECO:0000256" key="1">
    <source>
        <dbReference type="SAM" id="MobiDB-lite"/>
    </source>
</evidence>
<evidence type="ECO:0000313" key="3">
    <source>
        <dbReference type="Proteomes" id="UP001176961"/>
    </source>
</evidence>
<gene>
    <name evidence="2" type="ORF">CYNAS_LOCUS15775</name>
</gene>